<reference evidence="6 7" key="1">
    <citation type="submission" date="2016-11" db="EMBL/GenBank/DDBJ databases">
        <authorList>
            <person name="Jaros S."/>
            <person name="Januszkiewicz K."/>
            <person name="Wedrychowicz H."/>
        </authorList>
    </citation>
    <scope>NUCLEOTIDE SEQUENCE [LARGE SCALE GENOMIC DNA]</scope>
    <source>
        <strain evidence="6 7">DSM 18119</strain>
    </source>
</reference>
<dbReference type="InterPro" id="IPR023343">
    <property type="entry name" value="Penicillin_amidase_dom1"/>
</dbReference>
<feature type="binding site" evidence="5">
    <location>
        <position position="362"/>
    </location>
    <ligand>
        <name>Ca(2+)</name>
        <dbReference type="ChEBI" id="CHEBI:29108"/>
    </ligand>
</feature>
<proteinExistence type="inferred from homology"/>
<evidence type="ECO:0000256" key="5">
    <source>
        <dbReference type="PIRSR" id="PIRSR001227-2"/>
    </source>
</evidence>
<accession>A0A1M5BKY0</accession>
<organism evidence="6 7">
    <name type="scientific">Flavisolibacter ginsengisoli DSM 18119</name>
    <dbReference type="NCBI Taxonomy" id="1121884"/>
    <lineage>
        <taxon>Bacteria</taxon>
        <taxon>Pseudomonadati</taxon>
        <taxon>Bacteroidota</taxon>
        <taxon>Chitinophagia</taxon>
        <taxon>Chitinophagales</taxon>
        <taxon>Chitinophagaceae</taxon>
        <taxon>Flavisolibacter</taxon>
    </lineage>
</organism>
<feature type="active site" description="Nucleophile" evidence="4">
    <location>
        <position position="287"/>
    </location>
</feature>
<sequence>MLMRIIPFVISLVVTLGLVFALNTKIGTIPPLGKFLSPQQGFWQNAEPCDARLDEDLRFPDLKGKVKVYMDERMVPHVFAENDEDVYFVQGYLHAKYRLFQMEFQTHAAAGRLSEILGNNPQIINYDRLQRRMGMVYGAENELKAVAKDALTQKVYDAYTAGVNSYINSLSAGNLPVEYKLLDFRPEPWTNLKIALFFKVMCSDLAGQEYAKDISFSNEKSLFSKEEMDMLYPQVSDSSVSIIPKGTIFESPSVHPEIPANADSFYLQKDSIAEPVKVPKPFEVKGSNNWVVSGAKTKSGAPILCNDPHLRLTLPSIWYEMQLHTPTMNVYGVGFPSVPGIVIGYNDSIAIGLTNAGRDVMDYYQVKFKDASRNEYWYKNQWQAAEHRIEKIKVKGGATIIDTVAYTVFGPVTYDRSFTTADSNTNKALAMRWTAHDPSNEVLTLIKLNRAKNYSEYSQAIKEFACPGQNIIFGSTNGDIAIWQQGKFPARWKNQGLYVMPGEDDTYSWQGFIPQGENPHVLNPPDNFLQSANQRAVDSSYPYFIPGDYYVPRGRSIYRQLSQMQDITPQDMMRLQGNAYSTLAGDAMPLFSKYLKTNELSDNELKYWEEVSKWNFEYTGQERAPTIFQTWMDSLESVIWSDEFTQASKPVTIPSEQILLENLLRDSAFRFVDNINTPEKENLYQDVTLSFKKAVGELVKNEDGVIWWKHRNTFIQHLLRDALPAFGRTGLMCNGWSTTINALTKTHGPSWRMVIHLTKPIEAYGVYPGGQSGNPGSKFYENFIDTWATGKYFTLWMMHENESSDKRIIGQINFTNS</sequence>
<dbReference type="PANTHER" id="PTHR34218:SF4">
    <property type="entry name" value="ACYL-HOMOSERINE LACTONE ACYLASE QUIP"/>
    <property type="match status" value="1"/>
</dbReference>
<keyword evidence="2" id="KW-0378">Hydrolase</keyword>
<dbReference type="SUPFAM" id="SSF56235">
    <property type="entry name" value="N-terminal nucleophile aminohydrolases (Ntn hydrolases)"/>
    <property type="match status" value="1"/>
</dbReference>
<dbReference type="PIRSF" id="PIRSF001227">
    <property type="entry name" value="Pen_acylase"/>
    <property type="match status" value="1"/>
</dbReference>
<dbReference type="PANTHER" id="PTHR34218">
    <property type="entry name" value="PEPTIDASE S45 PENICILLIN AMIDASE"/>
    <property type="match status" value="1"/>
</dbReference>
<dbReference type="GO" id="GO:0046872">
    <property type="term" value="F:metal ion binding"/>
    <property type="evidence" value="ECO:0007669"/>
    <property type="project" value="UniProtKB-KW"/>
</dbReference>
<keyword evidence="5" id="KW-0479">Metal-binding</keyword>
<protein>
    <submittedName>
        <fullName evidence="6">Penicillin amidase</fullName>
    </submittedName>
</protein>
<dbReference type="EMBL" id="FQUU01000010">
    <property type="protein sequence ID" value="SHF43096.1"/>
    <property type="molecule type" value="Genomic_DNA"/>
</dbReference>
<evidence type="ECO:0000256" key="1">
    <source>
        <dbReference type="ARBA" id="ARBA00006586"/>
    </source>
</evidence>
<evidence type="ECO:0000256" key="3">
    <source>
        <dbReference type="ARBA" id="ARBA00023145"/>
    </source>
</evidence>
<dbReference type="Pfam" id="PF01804">
    <property type="entry name" value="Penicil_amidase"/>
    <property type="match status" value="1"/>
</dbReference>
<comment type="similarity">
    <text evidence="1">Belongs to the peptidase S45 family.</text>
</comment>
<dbReference type="InterPro" id="IPR043147">
    <property type="entry name" value="Penicillin_amidase_A-knob"/>
</dbReference>
<dbReference type="Gene3D" id="3.60.20.10">
    <property type="entry name" value="Glutamine Phosphoribosylpyrophosphate, subunit 1, domain 1"/>
    <property type="match status" value="1"/>
</dbReference>
<dbReference type="Proteomes" id="UP000184048">
    <property type="component" value="Unassembled WGS sequence"/>
</dbReference>
<feature type="binding site" evidence="5">
    <location>
        <position position="359"/>
    </location>
    <ligand>
        <name>Ca(2+)</name>
        <dbReference type="ChEBI" id="CHEBI:29108"/>
    </ligand>
</feature>
<keyword evidence="3" id="KW-0865">Zymogen</keyword>
<dbReference type="STRING" id="1121884.SAMN02745131_02629"/>
<dbReference type="Gene3D" id="1.10.1400.10">
    <property type="match status" value="1"/>
</dbReference>
<keyword evidence="5" id="KW-0106">Calcium</keyword>
<dbReference type="Gene3D" id="2.30.120.10">
    <property type="match status" value="1"/>
</dbReference>
<dbReference type="InterPro" id="IPR014395">
    <property type="entry name" value="Pen/GL7ACA/AHL_acylase"/>
</dbReference>
<dbReference type="GO" id="GO:0017000">
    <property type="term" value="P:antibiotic biosynthetic process"/>
    <property type="evidence" value="ECO:0007669"/>
    <property type="project" value="InterPro"/>
</dbReference>
<dbReference type="AlphaFoldDB" id="A0A1M5BKY0"/>
<keyword evidence="7" id="KW-1185">Reference proteome</keyword>
<dbReference type="InterPro" id="IPR002692">
    <property type="entry name" value="S45"/>
</dbReference>
<dbReference type="Gene3D" id="1.10.439.10">
    <property type="entry name" value="Penicillin Amidohydrolase, domain 1"/>
    <property type="match status" value="1"/>
</dbReference>
<evidence type="ECO:0000313" key="6">
    <source>
        <dbReference type="EMBL" id="SHF43096.1"/>
    </source>
</evidence>
<comment type="cofactor">
    <cofactor evidence="5">
        <name>Ca(2+)</name>
        <dbReference type="ChEBI" id="CHEBI:29108"/>
    </cofactor>
    <text evidence="5">Binds 1 Ca(2+) ion per dimer.</text>
</comment>
<evidence type="ECO:0000313" key="7">
    <source>
        <dbReference type="Proteomes" id="UP000184048"/>
    </source>
</evidence>
<dbReference type="InterPro" id="IPR043146">
    <property type="entry name" value="Penicillin_amidase_N_B-knob"/>
</dbReference>
<dbReference type="CDD" id="cd03747">
    <property type="entry name" value="Ntn_PGA_like"/>
    <property type="match status" value="1"/>
</dbReference>
<name>A0A1M5BKY0_9BACT</name>
<evidence type="ECO:0000256" key="2">
    <source>
        <dbReference type="ARBA" id="ARBA00022801"/>
    </source>
</evidence>
<evidence type="ECO:0000256" key="4">
    <source>
        <dbReference type="PIRSR" id="PIRSR001227-1"/>
    </source>
</evidence>
<dbReference type="GO" id="GO:0016811">
    <property type="term" value="F:hydrolase activity, acting on carbon-nitrogen (but not peptide) bonds, in linear amides"/>
    <property type="evidence" value="ECO:0007669"/>
    <property type="project" value="InterPro"/>
</dbReference>
<gene>
    <name evidence="6" type="ORF">SAMN02745131_02629</name>
</gene>
<dbReference type="InterPro" id="IPR029055">
    <property type="entry name" value="Ntn_hydrolases_N"/>
</dbReference>